<feature type="domain" description="Excalibur calcium-binding" evidence="2">
    <location>
        <begin position="158"/>
        <end position="194"/>
    </location>
</feature>
<dbReference type="Gene3D" id="2.60.40.3440">
    <property type="match status" value="1"/>
</dbReference>
<reference evidence="3 4" key="1">
    <citation type="submission" date="2023-05" db="EMBL/GenBank/DDBJ databases">
        <title>Streptantibioticus silvisoli sp. nov., acidotolerant actinomycetes 1 from pine litter.</title>
        <authorList>
            <person name="Swiecimska M."/>
            <person name="Golinska P."/>
            <person name="Sangal V."/>
            <person name="Wachnowicz B."/>
            <person name="Goodfellow M."/>
        </authorList>
    </citation>
    <scope>NUCLEOTIDE SEQUENCE [LARGE SCALE GENOMIC DNA]</scope>
    <source>
        <strain evidence="3 4">DSM 42109</strain>
    </source>
</reference>
<dbReference type="SMART" id="SM00894">
    <property type="entry name" value="Excalibur"/>
    <property type="match status" value="1"/>
</dbReference>
<organism evidence="3 4">
    <name type="scientific">Streptomyces iconiensis</name>
    <dbReference type="NCBI Taxonomy" id="1384038"/>
    <lineage>
        <taxon>Bacteria</taxon>
        <taxon>Bacillati</taxon>
        <taxon>Actinomycetota</taxon>
        <taxon>Actinomycetes</taxon>
        <taxon>Kitasatosporales</taxon>
        <taxon>Streptomycetaceae</taxon>
        <taxon>Streptomyces</taxon>
    </lineage>
</organism>
<feature type="compositionally biased region" description="Basic and acidic residues" evidence="1">
    <location>
        <begin position="170"/>
        <end position="189"/>
    </location>
</feature>
<evidence type="ECO:0000313" key="3">
    <source>
        <dbReference type="EMBL" id="MDJ1137946.1"/>
    </source>
</evidence>
<protein>
    <submittedName>
        <fullName evidence="3">Excalibur calcium-binding domain-containing protein</fullName>
    </submittedName>
</protein>
<evidence type="ECO:0000256" key="1">
    <source>
        <dbReference type="SAM" id="MobiDB-lite"/>
    </source>
</evidence>
<evidence type="ECO:0000313" key="4">
    <source>
        <dbReference type="Proteomes" id="UP001214441"/>
    </source>
</evidence>
<dbReference type="Pfam" id="PF17963">
    <property type="entry name" value="Big_9"/>
    <property type="match status" value="1"/>
</dbReference>
<proteinExistence type="predicted"/>
<name>A0ABT7A9E4_9ACTN</name>
<dbReference type="InterPro" id="IPR008613">
    <property type="entry name" value="Excalibur_Ca-bd_domain"/>
</dbReference>
<comment type="caution">
    <text evidence="3">The sequence shown here is derived from an EMBL/GenBank/DDBJ whole genome shotgun (WGS) entry which is preliminary data.</text>
</comment>
<dbReference type="RefSeq" id="WP_280842593.1">
    <property type="nucleotide sequence ID" value="NZ_JANCPR020000069.1"/>
</dbReference>
<gene>
    <name evidence="3" type="ORF">NMN56_039515</name>
</gene>
<evidence type="ECO:0000259" key="2">
    <source>
        <dbReference type="SMART" id="SM00894"/>
    </source>
</evidence>
<keyword evidence="4" id="KW-1185">Reference proteome</keyword>
<feature type="region of interest" description="Disordered" evidence="1">
    <location>
        <begin position="170"/>
        <end position="196"/>
    </location>
</feature>
<accession>A0ABT7A9E4</accession>
<sequence>MLALIVLGTGIWVSCSGGDEDTAEAKPRATKAAKAEWRLEEHGFAGQDEMLWTDMDKSVRLDLLAGLSAEDRRSGAVDDLDDDDGLTARDVRISQLGASHGVVSPAQLDGTAIFTPTPGFEGEATVTYKVKLKGHPETAQGEATVTVELSPGGQAEREYANCAEARADDATPVHRGDPGYGEHLDREGDGIGCEWG</sequence>
<dbReference type="Proteomes" id="UP001214441">
    <property type="component" value="Unassembled WGS sequence"/>
</dbReference>
<dbReference type="EMBL" id="JANCPR020000069">
    <property type="protein sequence ID" value="MDJ1137946.1"/>
    <property type="molecule type" value="Genomic_DNA"/>
</dbReference>
<dbReference type="Pfam" id="PF05901">
    <property type="entry name" value="Excalibur"/>
    <property type="match status" value="1"/>
</dbReference>